<dbReference type="GO" id="GO:0003824">
    <property type="term" value="F:catalytic activity"/>
    <property type="evidence" value="ECO:0007669"/>
    <property type="project" value="InterPro"/>
</dbReference>
<proteinExistence type="inferred from homology"/>
<dbReference type="Pfam" id="PF01557">
    <property type="entry name" value="FAA_hydrolase"/>
    <property type="match status" value="1"/>
</dbReference>
<keyword evidence="2" id="KW-0479">Metal-binding</keyword>
<dbReference type="GO" id="GO:0044281">
    <property type="term" value="P:small molecule metabolic process"/>
    <property type="evidence" value="ECO:0007669"/>
    <property type="project" value="UniProtKB-ARBA"/>
</dbReference>
<dbReference type="FunFam" id="3.90.850.10:FF:000008">
    <property type="entry name" value="FAA hydrolase family protein"/>
    <property type="match status" value="1"/>
</dbReference>
<dbReference type="STRING" id="571298.SAMN04488026_107129"/>
<dbReference type="PANTHER" id="PTHR42796:SF4">
    <property type="entry name" value="FUMARYLACETOACETATE HYDROLASE DOMAIN-CONTAINING PROTEIN 2A"/>
    <property type="match status" value="1"/>
</dbReference>
<dbReference type="GO" id="GO:0046872">
    <property type="term" value="F:metal ion binding"/>
    <property type="evidence" value="ECO:0007669"/>
    <property type="project" value="UniProtKB-KW"/>
</dbReference>
<evidence type="ECO:0000259" key="3">
    <source>
        <dbReference type="Pfam" id="PF01557"/>
    </source>
</evidence>
<dbReference type="Gene3D" id="3.90.850.10">
    <property type="entry name" value="Fumarylacetoacetase-like, C-terminal domain"/>
    <property type="match status" value="1"/>
</dbReference>
<keyword evidence="5" id="KW-1185">Reference proteome</keyword>
<dbReference type="OrthoDB" id="5197601at2"/>
<evidence type="ECO:0000313" key="4">
    <source>
        <dbReference type="EMBL" id="SDL18542.1"/>
    </source>
</evidence>
<reference evidence="4 5" key="1">
    <citation type="submission" date="2016-10" db="EMBL/GenBank/DDBJ databases">
        <authorList>
            <person name="de Groot N.N."/>
        </authorList>
    </citation>
    <scope>NUCLEOTIDE SEQUENCE [LARGE SCALE GENOMIC DNA]</scope>
    <source>
        <strain evidence="4 5">DSM 25294</strain>
    </source>
</reference>
<accession>A0A1G9I0B3</accession>
<dbReference type="SUPFAM" id="SSF56529">
    <property type="entry name" value="FAH"/>
    <property type="match status" value="1"/>
</dbReference>
<dbReference type="RefSeq" id="WP_093162825.1">
    <property type="nucleotide sequence ID" value="NZ_FNEK01000071.1"/>
</dbReference>
<evidence type="ECO:0000256" key="2">
    <source>
        <dbReference type="ARBA" id="ARBA00022723"/>
    </source>
</evidence>
<gene>
    <name evidence="4" type="ORF">SAMN04488026_107129</name>
</gene>
<dbReference type="InterPro" id="IPR011234">
    <property type="entry name" value="Fumarylacetoacetase-like_C"/>
</dbReference>
<protein>
    <submittedName>
        <fullName evidence="4">2-keto-4-pentenoate hydratase/2-oxohepta-3-ene-1,7-dioic acid hydratase (Catechol pathway)</fullName>
    </submittedName>
</protein>
<dbReference type="InterPro" id="IPR036663">
    <property type="entry name" value="Fumarylacetoacetase_C_sf"/>
</dbReference>
<organism evidence="4 5">
    <name type="scientific">Aliiruegeria lutimaris</name>
    <dbReference type="NCBI Taxonomy" id="571298"/>
    <lineage>
        <taxon>Bacteria</taxon>
        <taxon>Pseudomonadati</taxon>
        <taxon>Pseudomonadota</taxon>
        <taxon>Alphaproteobacteria</taxon>
        <taxon>Rhodobacterales</taxon>
        <taxon>Roseobacteraceae</taxon>
        <taxon>Aliiruegeria</taxon>
    </lineage>
</organism>
<comment type="similarity">
    <text evidence="1">Belongs to the FAH family.</text>
</comment>
<dbReference type="EMBL" id="FNEK01000071">
    <property type="protein sequence ID" value="SDL18542.1"/>
    <property type="molecule type" value="Genomic_DNA"/>
</dbReference>
<feature type="domain" description="Fumarylacetoacetase-like C-terminal" evidence="3">
    <location>
        <begin position="80"/>
        <end position="287"/>
    </location>
</feature>
<dbReference type="InterPro" id="IPR051121">
    <property type="entry name" value="FAH"/>
</dbReference>
<evidence type="ECO:0000256" key="1">
    <source>
        <dbReference type="ARBA" id="ARBA00010211"/>
    </source>
</evidence>
<sequence>MNPIPPRIAAFRANGADRYGLVTDNGIVDLTPQFGDRFKGLKEVIEAGALEALIAAGEGRASTLAEADVEYLIPIATPEKLICIGVNFPDRNAEYKDGQAQPSKPSMFIRFPRSFTGHEQNLVRPPESEQLDYEGEVAIVIGKGGRRIAKEDAYDHIAALTLCNEGTIRDFVRHAKFNVTQGKNWDSSGAIGPWLVPFRDASQLDDIALTTRVNGEIRQQDRTSNMMFDFRFIVNYVSTFCTLMPGDVIVCGTPTGAGARFDPPRWLVPGDVIEVEAEGIGILRNGVEDETC</sequence>
<name>A0A1G9I0B3_9RHOB</name>
<dbReference type="PANTHER" id="PTHR42796">
    <property type="entry name" value="FUMARYLACETOACETATE HYDROLASE DOMAIN-CONTAINING PROTEIN 2A-RELATED"/>
    <property type="match status" value="1"/>
</dbReference>
<evidence type="ECO:0000313" key="5">
    <source>
        <dbReference type="Proteomes" id="UP000199382"/>
    </source>
</evidence>
<dbReference type="Proteomes" id="UP000199382">
    <property type="component" value="Unassembled WGS sequence"/>
</dbReference>
<dbReference type="AlphaFoldDB" id="A0A1G9I0B3"/>